<dbReference type="RefSeq" id="WP_209702174.1">
    <property type="nucleotide sequence ID" value="NZ_JAGGLM010000009.1"/>
</dbReference>
<dbReference type="InterPro" id="IPR023298">
    <property type="entry name" value="ATPase_P-typ_TM_dom_sf"/>
</dbReference>
<dbReference type="Gene3D" id="3.40.1110.10">
    <property type="entry name" value="Calcium-transporting ATPase, cytoplasmic domain N"/>
    <property type="match status" value="1"/>
</dbReference>
<dbReference type="Gene3D" id="3.40.50.1000">
    <property type="entry name" value="HAD superfamily/HAD-like"/>
    <property type="match status" value="1"/>
</dbReference>
<dbReference type="NCBIfam" id="TIGR01494">
    <property type="entry name" value="ATPase_P-type"/>
    <property type="match status" value="1"/>
</dbReference>
<comment type="subcellular location">
    <subcellularLocation>
        <location evidence="1">Membrane</location>
        <topology evidence="1">Multi-pass membrane protein</topology>
    </subcellularLocation>
</comment>
<feature type="transmembrane region" description="Helical" evidence="8">
    <location>
        <begin position="751"/>
        <end position="770"/>
    </location>
</feature>
<dbReference type="InterPro" id="IPR023214">
    <property type="entry name" value="HAD_sf"/>
</dbReference>
<feature type="transmembrane region" description="Helical" evidence="8">
    <location>
        <begin position="711"/>
        <end position="730"/>
    </location>
</feature>
<proteinExistence type="predicted"/>
<keyword evidence="5" id="KW-0460">Magnesium</keyword>
<dbReference type="SUPFAM" id="SSF81665">
    <property type="entry name" value="Calcium ATPase, transmembrane domain M"/>
    <property type="match status" value="1"/>
</dbReference>
<sequence length="866" mass="99034">MFEWYKKSWSEVIKELDSDSYYGLYDEQVGVHRKKYGENRIIIPSTRSFLYHILMQFKEIWVLFLILCFIALIYFKLLLAAGIVFIVIFLNNICISLEEYKNEKNIKELQRLNYGYARVIRNGRTMKIPADELVVGDIVIIGEGESVLADVRVIEANDLKVDECSVTGEKFLSDKYEPKISDKEISLSDMKNILFKSSTVISGDVTGIVVAVGMETQIANIMKLLLEHNEKRISFKSILNSILNDFARMSLVGILVVSVLIYQWNKDLFYLIKQIFVIGSSAFPVGFCFIVWLISMIIIKELKKNNNVNFKNLLSIEKFSNVSVVCTDKVGGFSTDRMDVAKAYGNSGFIKLDGESLKESIDSSLFRMLNIGLLCNDTKSIDGKIENSKDDLVEISITKFAQQIGISKKEVERNHERIFQISFDTERHIMTTVNKKDKNYRANVKGAVDSIIERCTHIMKNGVEVKITEDDIKDIRDADISMSNDCLSVTGFAYRNFNYEPSLKENIESNLVFVGLIGFENKLKETAEDSIKKAASLSIKPVIITEDSKLTAFAVGKKLGFLSRLQQIISGVEIDNMDDEEFKRIGEKINIFSRINSKHKIKIIEALKSYGYITAMTGWKLTDLPALKISNIGITNTKSNIVKKLCDISIKNIDFMNLLNLIEGSRKIISVMRKILLYIISCSFGFLIFYLMNSIFNGGSQIEGDIFIKSIWFNIVTMFLSSLALVYQYKYETTEYINCKIDKQMIKSKKYFIIFAGFLMAILAFSAFKFSQILGSKFSGNMAFGVLNFCSVIFAYSFSNTKIFKNLVSNFIIFINFVFQIIVIVFMGKFNIIFDGVYWIIIFAFSILWFIFCMFYKLDGENYYMD</sequence>
<dbReference type="InterPro" id="IPR036412">
    <property type="entry name" value="HAD-like_sf"/>
</dbReference>
<protein>
    <submittedName>
        <fullName evidence="11">Magnesium-transporting ATPase (P-type)</fullName>
    </submittedName>
</protein>
<evidence type="ECO:0000256" key="5">
    <source>
        <dbReference type="ARBA" id="ARBA00022842"/>
    </source>
</evidence>
<dbReference type="Gene3D" id="2.70.150.10">
    <property type="entry name" value="Calcium-transporting ATPase, cytoplasmic transduction domain A"/>
    <property type="match status" value="1"/>
</dbReference>
<dbReference type="SUPFAM" id="SSF81660">
    <property type="entry name" value="Metal cation-transporting ATPase, ATP-binding domain N"/>
    <property type="match status" value="1"/>
</dbReference>
<evidence type="ECO:0000259" key="10">
    <source>
        <dbReference type="Pfam" id="PF00690"/>
    </source>
</evidence>
<dbReference type="Gene3D" id="1.20.1110.10">
    <property type="entry name" value="Calcium-transporting ATPase, transmembrane domain"/>
    <property type="match status" value="1"/>
</dbReference>
<evidence type="ECO:0000256" key="6">
    <source>
        <dbReference type="ARBA" id="ARBA00022989"/>
    </source>
</evidence>
<keyword evidence="6 8" id="KW-1133">Transmembrane helix</keyword>
<feature type="transmembrane region" description="Helical" evidence="8">
    <location>
        <begin position="675"/>
        <end position="696"/>
    </location>
</feature>
<dbReference type="SUPFAM" id="SSF81653">
    <property type="entry name" value="Calcium ATPase, transduction domain A"/>
    <property type="match status" value="1"/>
</dbReference>
<feature type="transmembrane region" description="Helical" evidence="8">
    <location>
        <begin position="836"/>
        <end position="856"/>
    </location>
</feature>
<evidence type="ECO:0000256" key="4">
    <source>
        <dbReference type="ARBA" id="ARBA00022840"/>
    </source>
</evidence>
<feature type="transmembrane region" description="Helical" evidence="8">
    <location>
        <begin position="811"/>
        <end position="830"/>
    </location>
</feature>
<keyword evidence="12" id="KW-1185">Reference proteome</keyword>
<dbReference type="PANTHER" id="PTHR24093">
    <property type="entry name" value="CATION TRANSPORTING ATPASE"/>
    <property type="match status" value="1"/>
</dbReference>
<evidence type="ECO:0000313" key="12">
    <source>
        <dbReference type="Proteomes" id="UP001519307"/>
    </source>
</evidence>
<feature type="transmembrane region" description="Helical" evidence="8">
    <location>
        <begin position="276"/>
        <end position="299"/>
    </location>
</feature>
<evidence type="ECO:0000256" key="1">
    <source>
        <dbReference type="ARBA" id="ARBA00004141"/>
    </source>
</evidence>
<dbReference type="Pfam" id="PF13246">
    <property type="entry name" value="Cation_ATPase"/>
    <property type="match status" value="1"/>
</dbReference>
<dbReference type="SUPFAM" id="SSF56784">
    <property type="entry name" value="HAD-like"/>
    <property type="match status" value="1"/>
</dbReference>
<evidence type="ECO:0000256" key="8">
    <source>
        <dbReference type="SAM" id="Phobius"/>
    </source>
</evidence>
<evidence type="ECO:0000259" key="9">
    <source>
        <dbReference type="Pfam" id="PF00122"/>
    </source>
</evidence>
<evidence type="ECO:0000313" key="11">
    <source>
        <dbReference type="EMBL" id="MBP2033019.1"/>
    </source>
</evidence>
<organism evidence="11 12">
    <name type="scientific">Clostridium algifaecis</name>
    <dbReference type="NCBI Taxonomy" id="1472040"/>
    <lineage>
        <taxon>Bacteria</taxon>
        <taxon>Bacillati</taxon>
        <taxon>Bacillota</taxon>
        <taxon>Clostridia</taxon>
        <taxon>Eubacteriales</taxon>
        <taxon>Clostridiaceae</taxon>
        <taxon>Clostridium</taxon>
    </lineage>
</organism>
<keyword evidence="4" id="KW-0067">ATP-binding</keyword>
<comment type="caution">
    <text evidence="11">The sequence shown here is derived from an EMBL/GenBank/DDBJ whole genome shotgun (WGS) entry which is preliminary data.</text>
</comment>
<name>A0ABS4KSJ8_9CLOT</name>
<dbReference type="InterPro" id="IPR001757">
    <property type="entry name" value="P_typ_ATPase"/>
</dbReference>
<dbReference type="EMBL" id="JAGGLM010000009">
    <property type="protein sequence ID" value="MBP2033019.1"/>
    <property type="molecule type" value="Genomic_DNA"/>
</dbReference>
<feature type="domain" description="Cation-transporting P-type ATPase N-terminal" evidence="10">
    <location>
        <begin position="4"/>
        <end position="69"/>
    </location>
</feature>
<evidence type="ECO:0000256" key="3">
    <source>
        <dbReference type="ARBA" id="ARBA00022741"/>
    </source>
</evidence>
<evidence type="ECO:0000256" key="2">
    <source>
        <dbReference type="ARBA" id="ARBA00022692"/>
    </source>
</evidence>
<keyword evidence="7 8" id="KW-0472">Membrane</keyword>
<evidence type="ECO:0000256" key="7">
    <source>
        <dbReference type="ARBA" id="ARBA00023136"/>
    </source>
</evidence>
<dbReference type="PANTHER" id="PTHR24093:SF506">
    <property type="entry name" value="CATION-TRANSPORTING ATPASE PMA1"/>
    <property type="match status" value="1"/>
</dbReference>
<dbReference type="Proteomes" id="UP001519307">
    <property type="component" value="Unassembled WGS sequence"/>
</dbReference>
<reference evidence="11 12" key="1">
    <citation type="submission" date="2021-03" db="EMBL/GenBank/DDBJ databases">
        <title>Genomic Encyclopedia of Type Strains, Phase IV (KMG-IV): sequencing the most valuable type-strain genomes for metagenomic binning, comparative biology and taxonomic classification.</title>
        <authorList>
            <person name="Goeker M."/>
        </authorList>
    </citation>
    <scope>NUCLEOTIDE SEQUENCE [LARGE SCALE GENOMIC DNA]</scope>
    <source>
        <strain evidence="11 12">DSM 28783</strain>
    </source>
</reference>
<feature type="transmembrane region" description="Helical" evidence="8">
    <location>
        <begin position="246"/>
        <end position="264"/>
    </location>
</feature>
<feature type="transmembrane region" description="Helical" evidence="8">
    <location>
        <begin position="60"/>
        <end position="90"/>
    </location>
</feature>
<feature type="transmembrane region" description="Helical" evidence="8">
    <location>
        <begin position="782"/>
        <end position="799"/>
    </location>
</feature>
<keyword evidence="3" id="KW-0547">Nucleotide-binding</keyword>
<dbReference type="Pfam" id="PF00122">
    <property type="entry name" value="E1-E2_ATPase"/>
    <property type="match status" value="1"/>
</dbReference>
<gene>
    <name evidence="11" type="ORF">J2Z42_001698</name>
</gene>
<dbReference type="Pfam" id="PF00690">
    <property type="entry name" value="Cation_ATPase_N"/>
    <property type="match status" value="1"/>
</dbReference>
<dbReference type="PRINTS" id="PR00119">
    <property type="entry name" value="CATATPASE"/>
</dbReference>
<dbReference type="InterPro" id="IPR004014">
    <property type="entry name" value="ATPase_P-typ_cation-transptr_N"/>
</dbReference>
<dbReference type="InterPro" id="IPR059000">
    <property type="entry name" value="ATPase_P-type_domA"/>
</dbReference>
<dbReference type="InterPro" id="IPR008250">
    <property type="entry name" value="ATPase_P-typ_transduc_dom_A_sf"/>
</dbReference>
<dbReference type="InterPro" id="IPR023299">
    <property type="entry name" value="ATPase_P-typ_cyto_dom_N"/>
</dbReference>
<accession>A0ABS4KSJ8</accession>
<feature type="domain" description="P-type ATPase A" evidence="9">
    <location>
        <begin position="116"/>
        <end position="225"/>
    </location>
</feature>
<keyword evidence="2 8" id="KW-0812">Transmembrane</keyword>